<organism evidence="3 4">
    <name type="scientific">Exidia glandulosa HHB12029</name>
    <dbReference type="NCBI Taxonomy" id="1314781"/>
    <lineage>
        <taxon>Eukaryota</taxon>
        <taxon>Fungi</taxon>
        <taxon>Dikarya</taxon>
        <taxon>Basidiomycota</taxon>
        <taxon>Agaricomycotina</taxon>
        <taxon>Agaricomycetes</taxon>
        <taxon>Auriculariales</taxon>
        <taxon>Exidiaceae</taxon>
        <taxon>Exidia</taxon>
    </lineage>
</organism>
<feature type="compositionally biased region" description="Polar residues" evidence="1">
    <location>
        <begin position="329"/>
        <end position="341"/>
    </location>
</feature>
<dbReference type="SUPFAM" id="SSF53335">
    <property type="entry name" value="S-adenosyl-L-methionine-dependent methyltransferases"/>
    <property type="match status" value="1"/>
</dbReference>
<evidence type="ECO:0000313" key="3">
    <source>
        <dbReference type="EMBL" id="KZV93819.1"/>
    </source>
</evidence>
<evidence type="ECO:0000256" key="1">
    <source>
        <dbReference type="SAM" id="MobiDB-lite"/>
    </source>
</evidence>
<feature type="region of interest" description="Disordered" evidence="1">
    <location>
        <begin position="1"/>
        <end position="154"/>
    </location>
</feature>
<feature type="compositionally biased region" description="Low complexity" evidence="1">
    <location>
        <begin position="484"/>
        <end position="539"/>
    </location>
</feature>
<dbReference type="STRING" id="1314781.A0A166ANY3"/>
<dbReference type="InterPro" id="IPR041698">
    <property type="entry name" value="Methyltransf_25"/>
</dbReference>
<feature type="region of interest" description="Disordered" evidence="1">
    <location>
        <begin position="667"/>
        <end position="687"/>
    </location>
</feature>
<keyword evidence="4" id="KW-1185">Reference proteome</keyword>
<feature type="compositionally biased region" description="Pro residues" evidence="1">
    <location>
        <begin position="1"/>
        <end position="10"/>
    </location>
</feature>
<evidence type="ECO:0000313" key="4">
    <source>
        <dbReference type="Proteomes" id="UP000077266"/>
    </source>
</evidence>
<proteinExistence type="predicted"/>
<accession>A0A166ANY3</accession>
<feature type="compositionally biased region" description="Low complexity" evidence="1">
    <location>
        <begin position="11"/>
        <end position="32"/>
    </location>
</feature>
<dbReference type="EMBL" id="KV425983">
    <property type="protein sequence ID" value="KZV93819.1"/>
    <property type="molecule type" value="Genomic_DNA"/>
</dbReference>
<dbReference type="InParanoid" id="A0A166ANY3"/>
<feature type="region of interest" description="Disordered" evidence="1">
    <location>
        <begin position="401"/>
        <end position="541"/>
    </location>
</feature>
<dbReference type="Pfam" id="PF13649">
    <property type="entry name" value="Methyltransf_25"/>
    <property type="match status" value="1"/>
</dbReference>
<dbReference type="PANTHER" id="PTHR43591:SF110">
    <property type="entry name" value="RHODANESE DOMAIN-CONTAINING PROTEIN"/>
    <property type="match status" value="1"/>
</dbReference>
<dbReference type="CDD" id="cd02440">
    <property type="entry name" value="AdoMet_MTases"/>
    <property type="match status" value="1"/>
</dbReference>
<feature type="region of interest" description="Disordered" evidence="1">
    <location>
        <begin position="304"/>
        <end position="356"/>
    </location>
</feature>
<feature type="compositionally biased region" description="Basic and acidic residues" evidence="1">
    <location>
        <begin position="67"/>
        <end position="76"/>
    </location>
</feature>
<feature type="compositionally biased region" description="Low complexity" evidence="1">
    <location>
        <begin position="672"/>
        <end position="687"/>
    </location>
</feature>
<dbReference type="OrthoDB" id="2013972at2759"/>
<sequence>MDAAPRPPFPSTSSPPGSASRSGQQQQPSPQAKSRRRTSSLALGLLGVKRQDSNSRESPTSHAPVRPPRDPRRSMVVERSALALALEEDEPPLPAPLPATSAKTRPSTPGESVRDALPGQLVEPQLRPPRPSASSRARLMTNKTGARRPPASVPYPRNYDRDVLDHDVWENEFFKELCGGVTWHDFKTPPAKVLDLGCGTGAWVMSCAKVWKKTHFVGLDIAPLQPDLELLGSDLAPRIKWVHANFLERLPFDDCTFDFVHIRRIARGVPEPRWDDLFEEIARVMKKGGAFEIIEEDLNFPGSTDFPTPHPDVGSPIVAGPSRAARPGTASSSKRLSNSSMAAGIGSNAHGRPLVNPHDHSELELIYTEMHAARWINLEVLSLLNSMLVLHFVDVRSHAPVHISFPPTDGKKVNHVGITSSMDSSSSASVSPTIPKQELTRQRSGRIAPPKPDAPTTDIASAVPPRLRGQSVSKVPPVPPVPSVVPQASTSASPVPSVHNSPTVSPTTSPSSQKPSPRLDIPVSPASSSTPSSPFTTQPWALPSGSKLVRTHTLPNTNWNFDPATLPLHLSLRVSEVRACFDAMWDWLIATGQGTDDPTGVRPPMHPNAHGLDNLDLPGTKRWNERQAAAALSSLGASVVVGAWAGIATPSRESTASLGPSVMQQLSMASNGSGTSSSSGTGSGVSGTAAAGTVGPAAVGADGVPVPGVYTPRGQRRLTTRAELERLMDRFEMDMHDHIALSCTLSNKLNWQAPRDHPPSAERKAFHESVALWDDYQQQVHARRNAQPGEVQSHQAPVPLDPSPLKLSRTVRAFVAWKAS</sequence>
<feature type="compositionally biased region" description="Polar residues" evidence="1">
    <location>
        <begin position="101"/>
        <end position="110"/>
    </location>
</feature>
<feature type="region of interest" description="Disordered" evidence="1">
    <location>
        <begin position="782"/>
        <end position="803"/>
    </location>
</feature>
<evidence type="ECO:0000259" key="2">
    <source>
        <dbReference type="Pfam" id="PF13649"/>
    </source>
</evidence>
<gene>
    <name evidence="3" type="ORF">EXIGLDRAFT_33014</name>
</gene>
<feature type="compositionally biased region" description="Low complexity" evidence="1">
    <location>
        <begin position="420"/>
        <end position="431"/>
    </location>
</feature>
<reference evidence="3 4" key="1">
    <citation type="journal article" date="2016" name="Mol. Biol. Evol.">
        <title>Comparative Genomics of Early-Diverging Mushroom-Forming Fungi Provides Insights into the Origins of Lignocellulose Decay Capabilities.</title>
        <authorList>
            <person name="Nagy L.G."/>
            <person name="Riley R."/>
            <person name="Tritt A."/>
            <person name="Adam C."/>
            <person name="Daum C."/>
            <person name="Floudas D."/>
            <person name="Sun H."/>
            <person name="Yadav J.S."/>
            <person name="Pangilinan J."/>
            <person name="Larsson K.H."/>
            <person name="Matsuura K."/>
            <person name="Barry K."/>
            <person name="Labutti K."/>
            <person name="Kuo R."/>
            <person name="Ohm R.A."/>
            <person name="Bhattacharya S.S."/>
            <person name="Shirouzu T."/>
            <person name="Yoshinaga Y."/>
            <person name="Martin F.M."/>
            <person name="Grigoriev I.V."/>
            <person name="Hibbett D.S."/>
        </authorList>
    </citation>
    <scope>NUCLEOTIDE SEQUENCE [LARGE SCALE GENOMIC DNA]</scope>
    <source>
        <strain evidence="3 4">HHB12029</strain>
    </source>
</reference>
<dbReference type="Gene3D" id="3.40.50.150">
    <property type="entry name" value="Vaccinia Virus protein VP39"/>
    <property type="match status" value="1"/>
</dbReference>
<name>A0A166ANY3_EXIGL</name>
<protein>
    <recommendedName>
        <fullName evidence="2">Methyltransferase domain-containing protein</fullName>
    </recommendedName>
</protein>
<feature type="domain" description="Methyltransferase" evidence="2">
    <location>
        <begin position="193"/>
        <end position="289"/>
    </location>
</feature>
<dbReference type="AlphaFoldDB" id="A0A166ANY3"/>
<dbReference type="PANTHER" id="PTHR43591">
    <property type="entry name" value="METHYLTRANSFERASE"/>
    <property type="match status" value="1"/>
</dbReference>
<dbReference type="Proteomes" id="UP000077266">
    <property type="component" value="Unassembled WGS sequence"/>
</dbReference>
<dbReference type="InterPro" id="IPR029063">
    <property type="entry name" value="SAM-dependent_MTases_sf"/>
</dbReference>